<dbReference type="Pfam" id="PF08137">
    <property type="entry name" value="DVL"/>
    <property type="match status" value="1"/>
</dbReference>
<organism evidence="8">
    <name type="scientific">Oryza meridionalis</name>
    <dbReference type="NCBI Taxonomy" id="40149"/>
    <lineage>
        <taxon>Eukaryota</taxon>
        <taxon>Viridiplantae</taxon>
        <taxon>Streptophyta</taxon>
        <taxon>Embryophyta</taxon>
        <taxon>Tracheophyta</taxon>
        <taxon>Spermatophyta</taxon>
        <taxon>Magnoliopsida</taxon>
        <taxon>Liliopsida</taxon>
        <taxon>Poales</taxon>
        <taxon>Poaceae</taxon>
        <taxon>BOP clade</taxon>
        <taxon>Oryzoideae</taxon>
        <taxon>Oryzeae</taxon>
        <taxon>Oryzinae</taxon>
        <taxon>Oryza</taxon>
    </lineage>
</organism>
<evidence type="ECO:0000256" key="3">
    <source>
        <dbReference type="ARBA" id="ARBA00022475"/>
    </source>
</evidence>
<dbReference type="GO" id="GO:0048367">
    <property type="term" value="P:shoot system development"/>
    <property type="evidence" value="ECO:0007669"/>
    <property type="project" value="UniProtKB-ARBA"/>
</dbReference>
<evidence type="ECO:0000256" key="2">
    <source>
        <dbReference type="ARBA" id="ARBA00022473"/>
    </source>
</evidence>
<evidence type="ECO:0000256" key="4">
    <source>
        <dbReference type="ARBA" id="ARBA00022692"/>
    </source>
</evidence>
<accession>A0A0E0C306</accession>
<dbReference type="EnsemblPlants" id="OMERI01G16810.2">
    <property type="protein sequence ID" value="OMERI01G16810.2"/>
    <property type="gene ID" value="OMERI01G16810"/>
</dbReference>
<proteinExistence type="inferred from homology"/>
<evidence type="ECO:0000256" key="1">
    <source>
        <dbReference type="ARBA" id="ARBA00004162"/>
    </source>
</evidence>
<keyword evidence="4" id="KW-0812">Transmembrane</keyword>
<reference evidence="8" key="1">
    <citation type="submission" date="2015-04" db="UniProtKB">
        <authorList>
            <consortium name="EnsemblPlants"/>
        </authorList>
    </citation>
    <scope>IDENTIFICATION</scope>
</reference>
<dbReference type="HOGENOM" id="CLU_2487167_0_0_1"/>
<evidence type="ECO:0000256" key="5">
    <source>
        <dbReference type="ARBA" id="ARBA00022989"/>
    </source>
</evidence>
<dbReference type="InterPro" id="IPR051525">
    <property type="entry name" value="DVL_RTFL_regulatory"/>
</dbReference>
<comment type="similarity">
    <text evidence="7">Belongs to the DVL/RTFL small polypeptides family.</text>
</comment>
<keyword evidence="5" id="KW-1133">Transmembrane helix</keyword>
<evidence type="ECO:0000313" key="9">
    <source>
        <dbReference type="Proteomes" id="UP000008021"/>
    </source>
</evidence>
<dbReference type="AlphaFoldDB" id="A0A0E0C306"/>
<dbReference type="Gramene" id="OMERI01G16810.2">
    <property type="protein sequence ID" value="OMERI01G16810.2"/>
    <property type="gene ID" value="OMERI01G16810"/>
</dbReference>
<sequence>MEPSQKGQARGAIYITGRAGCNLNGDAKRSAWCIASLFIQLGGETRMKLVGSERRQRGGGFGRAIKQQRARLYIIQRCVVMLLRWQD</sequence>
<reference evidence="8" key="2">
    <citation type="submission" date="2018-05" db="EMBL/GenBank/DDBJ databases">
        <title>OmerRS3 (Oryza meridionalis Reference Sequence Version 3).</title>
        <authorList>
            <person name="Zhang J."/>
            <person name="Kudrna D."/>
            <person name="Lee S."/>
            <person name="Talag J."/>
            <person name="Welchert J."/>
            <person name="Wing R.A."/>
        </authorList>
    </citation>
    <scope>NUCLEOTIDE SEQUENCE [LARGE SCALE GENOMIC DNA]</scope>
    <source>
        <strain evidence="8">cv. OR44</strain>
    </source>
</reference>
<keyword evidence="9" id="KW-1185">Reference proteome</keyword>
<keyword evidence="3" id="KW-1003">Cell membrane</keyword>
<dbReference type="PANTHER" id="PTHR33102">
    <property type="entry name" value="DVL19-RELATED-RELATED"/>
    <property type="match status" value="1"/>
</dbReference>
<dbReference type="GO" id="GO:0005886">
    <property type="term" value="C:plasma membrane"/>
    <property type="evidence" value="ECO:0007669"/>
    <property type="project" value="UniProtKB-SubCell"/>
</dbReference>
<name>A0A0E0C306_9ORYZ</name>
<dbReference type="GO" id="GO:0008285">
    <property type="term" value="P:negative regulation of cell population proliferation"/>
    <property type="evidence" value="ECO:0007669"/>
    <property type="project" value="InterPro"/>
</dbReference>
<evidence type="ECO:0000256" key="7">
    <source>
        <dbReference type="ARBA" id="ARBA00024340"/>
    </source>
</evidence>
<dbReference type="InterPro" id="IPR012552">
    <property type="entry name" value="DVL"/>
</dbReference>
<dbReference type="Proteomes" id="UP000008021">
    <property type="component" value="Chromosome 1"/>
</dbReference>
<comment type="subcellular location">
    <subcellularLocation>
        <location evidence="1">Cell membrane</location>
        <topology evidence="1">Single-pass membrane protein</topology>
    </subcellularLocation>
</comment>
<keyword evidence="6" id="KW-0472">Membrane</keyword>
<protein>
    <submittedName>
        <fullName evidence="8">Uncharacterized protein</fullName>
    </submittedName>
</protein>
<keyword evidence="2" id="KW-0217">Developmental protein</keyword>
<evidence type="ECO:0000313" key="8">
    <source>
        <dbReference type="EnsemblPlants" id="OMERI01G16810.2"/>
    </source>
</evidence>
<evidence type="ECO:0000256" key="6">
    <source>
        <dbReference type="ARBA" id="ARBA00023136"/>
    </source>
</evidence>